<dbReference type="InterPro" id="IPR050570">
    <property type="entry name" value="Cell_wall_metabolism_enzyme"/>
</dbReference>
<dbReference type="InterPro" id="IPR011055">
    <property type="entry name" value="Dup_hybrid_motif"/>
</dbReference>
<dbReference type="CDD" id="cd12797">
    <property type="entry name" value="M23_peptidase"/>
    <property type="match status" value="1"/>
</dbReference>
<feature type="region of interest" description="Disordered" evidence="1">
    <location>
        <begin position="32"/>
        <end position="52"/>
    </location>
</feature>
<accession>A0A3D9KCE1</accession>
<evidence type="ECO:0000313" key="3">
    <source>
        <dbReference type="EMBL" id="RED84204.1"/>
    </source>
</evidence>
<dbReference type="Gene3D" id="2.70.70.10">
    <property type="entry name" value="Glucose Permease (Domain IIA)"/>
    <property type="match status" value="1"/>
</dbReference>
<organism evidence="3 4">
    <name type="scientific">Cohnella phaseoli</name>
    <dbReference type="NCBI Taxonomy" id="456490"/>
    <lineage>
        <taxon>Bacteria</taxon>
        <taxon>Bacillati</taxon>
        <taxon>Bacillota</taxon>
        <taxon>Bacilli</taxon>
        <taxon>Bacillales</taxon>
        <taxon>Paenibacillaceae</taxon>
        <taxon>Cohnella</taxon>
    </lineage>
</organism>
<name>A0A3D9KCE1_9BACL</name>
<dbReference type="SUPFAM" id="SSF110296">
    <property type="entry name" value="Oligoxyloglucan reducing end-specific cellobiohydrolase"/>
    <property type="match status" value="1"/>
</dbReference>
<dbReference type="OrthoDB" id="9805799at2"/>
<evidence type="ECO:0000259" key="2">
    <source>
        <dbReference type="Pfam" id="PF01551"/>
    </source>
</evidence>
<comment type="caution">
    <text evidence="3">The sequence shown here is derived from an EMBL/GenBank/DDBJ whole genome shotgun (WGS) entry which is preliminary data.</text>
</comment>
<dbReference type="EMBL" id="QRDZ01000006">
    <property type="protein sequence ID" value="RED84204.1"/>
    <property type="molecule type" value="Genomic_DNA"/>
</dbReference>
<proteinExistence type="predicted"/>
<dbReference type="PANTHER" id="PTHR21666:SF285">
    <property type="entry name" value="M23 FAMILY METALLOPEPTIDASE"/>
    <property type="match status" value="1"/>
</dbReference>
<keyword evidence="4" id="KW-1185">Reference proteome</keyword>
<keyword evidence="3" id="KW-0378">Hydrolase</keyword>
<dbReference type="RefSeq" id="WP_116060367.1">
    <property type="nucleotide sequence ID" value="NZ_QRDZ01000006.1"/>
</dbReference>
<dbReference type="InterPro" id="IPR016047">
    <property type="entry name" value="M23ase_b-sheet_dom"/>
</dbReference>
<feature type="domain" description="M23ase beta-sheet core" evidence="2">
    <location>
        <begin position="365"/>
        <end position="459"/>
    </location>
</feature>
<dbReference type="PANTHER" id="PTHR21666">
    <property type="entry name" value="PEPTIDASE-RELATED"/>
    <property type="match status" value="1"/>
</dbReference>
<gene>
    <name evidence="3" type="ORF">DFP98_10675</name>
</gene>
<evidence type="ECO:0000313" key="4">
    <source>
        <dbReference type="Proteomes" id="UP000256977"/>
    </source>
</evidence>
<sequence>MKKRVLLGAALVVALGAAWLLYDQSAKPEKITSSETADGANAMPSASQEDEATPVHDIVEFRMLDLDAGWFRYADGAVMVTKDGGAHWQKAGPDWREPIDEDVAGEKNAVGAAEKLAKEVEQSIGTIEAAYSEFSPGQTVDYKGGQVAVKRAQPVSGPIGWALAAEGSGLVMPLLVTVDGGQTWHDEVTAELRAKMEEEKARREHREEETALYGSPQLAQQAMKPGWTLLPDRTVPGDAVLVRHSEPGELEWQGKTYQLQPFKAGYFTYLPIPRSTEPGAYAIGDSKLTVEEKEFKTQHLKVSEQMESMRRNTERIEADQKKVAAARVNSAPAFLFDAEFIAPLKGRLSTPFGYTRYVNGKLSNSHMAIDLAVPEGTPIKATNDGVVALADELYLSGNTIYLDHGMGLFSQYAHLSEIQVAAGDTVKKGDIIGLVGSTGFSTGPHLHFTFFAHDVPVNPDLFFETTPFRWLKEPQ</sequence>
<reference evidence="3 4" key="1">
    <citation type="submission" date="2018-07" db="EMBL/GenBank/DDBJ databases">
        <title>Genomic Encyclopedia of Type Strains, Phase III (KMG-III): the genomes of soil and plant-associated and newly described type strains.</title>
        <authorList>
            <person name="Whitman W."/>
        </authorList>
    </citation>
    <scope>NUCLEOTIDE SEQUENCE [LARGE SCALE GENOMIC DNA]</scope>
    <source>
        <strain evidence="3 4">CECT 7287</strain>
    </source>
</reference>
<dbReference type="SUPFAM" id="SSF51261">
    <property type="entry name" value="Duplicated hybrid motif"/>
    <property type="match status" value="1"/>
</dbReference>
<dbReference type="Pfam" id="PF01551">
    <property type="entry name" value="Peptidase_M23"/>
    <property type="match status" value="1"/>
</dbReference>
<protein>
    <submittedName>
        <fullName evidence="3">Murein DD-endopeptidase MepM/ murein hydrolase activator NlpD</fullName>
    </submittedName>
</protein>
<evidence type="ECO:0000256" key="1">
    <source>
        <dbReference type="SAM" id="MobiDB-lite"/>
    </source>
</evidence>
<dbReference type="Proteomes" id="UP000256977">
    <property type="component" value="Unassembled WGS sequence"/>
</dbReference>
<dbReference type="GO" id="GO:0004222">
    <property type="term" value="F:metalloendopeptidase activity"/>
    <property type="evidence" value="ECO:0007669"/>
    <property type="project" value="TreeGrafter"/>
</dbReference>
<dbReference type="AlphaFoldDB" id="A0A3D9KCE1"/>